<evidence type="ECO:0000313" key="3">
    <source>
        <dbReference type="Proteomes" id="UP000007879"/>
    </source>
</evidence>
<dbReference type="eggNOG" id="ENOG502QPR8">
    <property type="taxonomic scope" value="Eukaryota"/>
</dbReference>
<dbReference type="GO" id="GO:0047793">
    <property type="term" value="F:cycloeucalenol cycloisomerase activity"/>
    <property type="evidence" value="ECO:0007669"/>
    <property type="project" value="InterPro"/>
</dbReference>
<organism evidence="2">
    <name type="scientific">Amphimedon queenslandica</name>
    <name type="common">Sponge</name>
    <dbReference type="NCBI Taxonomy" id="400682"/>
    <lineage>
        <taxon>Eukaryota</taxon>
        <taxon>Metazoa</taxon>
        <taxon>Porifera</taxon>
        <taxon>Demospongiae</taxon>
        <taxon>Heteroscleromorpha</taxon>
        <taxon>Haplosclerida</taxon>
        <taxon>Niphatidae</taxon>
        <taxon>Amphimedon</taxon>
    </lineage>
</organism>
<proteinExistence type="predicted"/>
<dbReference type="STRING" id="400682.A0A1X7V922"/>
<reference evidence="2" key="2">
    <citation type="submission" date="2017-05" db="UniProtKB">
        <authorList>
            <consortium name="EnsemblMetazoa"/>
        </authorList>
    </citation>
    <scope>IDENTIFICATION</scope>
</reference>
<name>A0A1X7V922_AMPQE</name>
<feature type="transmembrane region" description="Helical" evidence="1">
    <location>
        <begin position="225"/>
        <end position="247"/>
    </location>
</feature>
<gene>
    <name evidence="2" type="primary">100633507</name>
</gene>
<dbReference type="EnsemblMetazoa" id="XM_003385169.2">
    <property type="protein sequence ID" value="XP_003385217.2"/>
    <property type="gene ID" value="LOC100633507"/>
</dbReference>
<reference evidence="3" key="1">
    <citation type="journal article" date="2010" name="Nature">
        <title>The Amphimedon queenslandica genome and the evolution of animal complexity.</title>
        <authorList>
            <person name="Srivastava M."/>
            <person name="Simakov O."/>
            <person name="Chapman J."/>
            <person name="Fahey B."/>
            <person name="Gauthier M.E."/>
            <person name="Mitros T."/>
            <person name="Richards G.S."/>
            <person name="Conaco C."/>
            <person name="Dacre M."/>
            <person name="Hellsten U."/>
            <person name="Larroux C."/>
            <person name="Putnam N.H."/>
            <person name="Stanke M."/>
            <person name="Adamska M."/>
            <person name="Darling A."/>
            <person name="Degnan S.M."/>
            <person name="Oakley T.H."/>
            <person name="Plachetzki D.C."/>
            <person name="Zhai Y."/>
            <person name="Adamski M."/>
            <person name="Calcino A."/>
            <person name="Cummins S.F."/>
            <person name="Goodstein D.M."/>
            <person name="Harris C."/>
            <person name="Jackson D.J."/>
            <person name="Leys S.P."/>
            <person name="Shu S."/>
            <person name="Woodcroft B.J."/>
            <person name="Vervoort M."/>
            <person name="Kosik K.S."/>
            <person name="Manning G."/>
            <person name="Degnan B.M."/>
            <person name="Rokhsar D.S."/>
        </authorList>
    </citation>
    <scope>NUCLEOTIDE SEQUENCE [LARGE SCALE GENOMIC DNA]</scope>
</reference>
<keyword evidence="1" id="KW-1133">Transmembrane helix</keyword>
<feature type="transmembrane region" description="Helical" evidence="1">
    <location>
        <begin position="73"/>
        <end position="97"/>
    </location>
</feature>
<keyword evidence="1" id="KW-0812">Transmembrane</keyword>
<dbReference type="OrthoDB" id="2111841at2759"/>
<feature type="transmembrane region" description="Helical" evidence="1">
    <location>
        <begin position="193"/>
        <end position="213"/>
    </location>
</feature>
<keyword evidence="3" id="KW-1185">Reference proteome</keyword>
<feature type="transmembrane region" description="Helical" evidence="1">
    <location>
        <begin position="152"/>
        <end position="173"/>
    </location>
</feature>
<dbReference type="PANTHER" id="PTHR35136">
    <property type="entry name" value="CYCLOEUCALENOL CYCLOISOMERASE"/>
    <property type="match status" value="1"/>
</dbReference>
<sequence length="256" mass="29649">MMAAFMRSKRKGEKVVLYYTIAWISSMALIVKLKLYESFDSEDYIKIGLALSIPCFLLQLLSKEESLPFYRQYLFKANLFVGIIGYLGNHFYTHYFYNVLGMRYTGPLSGGIRINDVPLSMYLMTHPYFLSYHVLVSPVIRVFRRALSGRHYLLYHSCFGVFVYIIAVTTAFIETYTISSFPYYTYPDFHEMLTYGSLFYGLFFLVSFPLFHFIDESTEWPLKSVAMSAFGSMMIVLLLADISRLVLNLSSSLPYA</sequence>
<feature type="transmembrane region" description="Helical" evidence="1">
    <location>
        <begin position="117"/>
        <end position="140"/>
    </location>
</feature>
<evidence type="ECO:0000313" key="2">
    <source>
        <dbReference type="EnsemblMetazoa" id="Aqu2.1.36506_001"/>
    </source>
</evidence>
<dbReference type="InterPro" id="IPR020532">
    <property type="entry name" value="Cycloeucalenol_cycloisomerase"/>
</dbReference>
<dbReference type="Proteomes" id="UP000007879">
    <property type="component" value="Unassembled WGS sequence"/>
</dbReference>
<keyword evidence="1" id="KW-0472">Membrane</keyword>
<dbReference type="InParanoid" id="A0A1X7V922"/>
<dbReference type="KEGG" id="aqu:100633507"/>
<protein>
    <submittedName>
        <fullName evidence="2">Uncharacterized protein</fullName>
    </submittedName>
</protein>
<dbReference type="AlphaFoldDB" id="A0A1X7V922"/>
<dbReference type="EnsemblMetazoa" id="Aqu2.1.36506_001">
    <property type="protein sequence ID" value="Aqu2.1.36506_001"/>
    <property type="gene ID" value="Aqu2.1.36506"/>
</dbReference>
<evidence type="ECO:0000256" key="1">
    <source>
        <dbReference type="SAM" id="Phobius"/>
    </source>
</evidence>
<accession>A0A1X7V922</accession>
<dbReference type="PANTHER" id="PTHR35136:SF1">
    <property type="entry name" value="CYCLOEUCALENOL CYCLOISOMERASE"/>
    <property type="match status" value="1"/>
</dbReference>